<proteinExistence type="inferred from homology"/>
<evidence type="ECO:0000256" key="1">
    <source>
        <dbReference type="ARBA" id="ARBA00006525"/>
    </source>
</evidence>
<sequence length="379" mass="42811">MLNSLSALQLDYIRLWFLVQHSLTSFYKIHKHYTNLAKATQPDQVEIWQKLGIHKNHIQRLQDFHLPESQLQFERCIDLIQKHSDFVLLQEDAHYPQQLLPYADKPPILFGQGDAHTLLQPQIAIVGSRKPSNHGRQIAYDFAYYLSEKGFYISSGLAQGIDEAAHQGALQHKRTIAVMGTGLEQTYPPQHQQLRQQIIAKGGTVITEFLPGTLPLQQHFPRRNRIVSALSLGVIVAEAALKSGSLITAKWAAEQGKLIFAIPGHIYSEHHQGCHQLIREGAILIDHPDQVIEDLALPTQWQNRLQLEQTNPPSPTKIELPAHLTPLYNQLDWVGQPIDEIVAKQQLDVATLTGQLMELELLGLCMQQAGLYLRCRPGK</sequence>
<dbReference type="Gene3D" id="1.10.10.10">
    <property type="entry name" value="Winged helix-like DNA-binding domain superfamily/Winged helix DNA-binding domain"/>
    <property type="match status" value="1"/>
</dbReference>
<dbReference type="PANTHER" id="PTHR43022">
    <property type="entry name" value="PROTEIN SMF"/>
    <property type="match status" value="1"/>
</dbReference>
<dbReference type="Proteomes" id="UP000489961">
    <property type="component" value="Unassembled WGS sequence"/>
</dbReference>
<gene>
    <name evidence="4" type="ORF">SFB21_2492</name>
</gene>
<dbReference type="PANTHER" id="PTHR43022:SF1">
    <property type="entry name" value="PROTEIN SMF"/>
    <property type="match status" value="1"/>
</dbReference>
<comment type="caution">
    <text evidence="4">The sequence shown here is derived from an EMBL/GenBank/DDBJ whole genome shotgun (WGS) entry which is preliminary data.</text>
</comment>
<dbReference type="EMBL" id="CADDTS010000042">
    <property type="protein sequence ID" value="CAB1220008.1"/>
    <property type="molecule type" value="Genomic_DNA"/>
</dbReference>
<accession>A0A811GD91</accession>
<feature type="domain" description="DprA winged helix" evidence="3">
    <location>
        <begin position="312"/>
        <end position="370"/>
    </location>
</feature>
<dbReference type="GO" id="GO:0009294">
    <property type="term" value="P:DNA-mediated transformation"/>
    <property type="evidence" value="ECO:0007669"/>
    <property type="project" value="InterPro"/>
</dbReference>
<comment type="similarity">
    <text evidence="1">Belongs to the DprA/Smf family.</text>
</comment>
<dbReference type="InterPro" id="IPR057666">
    <property type="entry name" value="DrpA_SLOG"/>
</dbReference>
<evidence type="ECO:0000313" key="5">
    <source>
        <dbReference type="Proteomes" id="UP000489961"/>
    </source>
</evidence>
<dbReference type="NCBIfam" id="TIGR00732">
    <property type="entry name" value="dprA"/>
    <property type="match status" value="1"/>
</dbReference>
<protein>
    <recommendedName>
        <fullName evidence="6">DNA-protecting protein DprA</fullName>
    </recommendedName>
</protein>
<feature type="domain" description="Smf/DprA SLOG" evidence="2">
    <location>
        <begin position="88"/>
        <end position="295"/>
    </location>
</feature>
<evidence type="ECO:0000259" key="2">
    <source>
        <dbReference type="Pfam" id="PF02481"/>
    </source>
</evidence>
<reference evidence="4 5" key="1">
    <citation type="submission" date="2020-02" db="EMBL/GenBank/DDBJ databases">
        <authorList>
            <person name="Chaudhuri R."/>
        </authorList>
    </citation>
    <scope>NUCLEOTIDE SEQUENCE [LARGE SCALE GENOMIC DNA]</scope>
    <source>
        <strain evidence="4">SFB21</strain>
    </source>
</reference>
<evidence type="ECO:0000313" key="4">
    <source>
        <dbReference type="EMBL" id="CAB1220008.1"/>
    </source>
</evidence>
<dbReference type="Pfam" id="PF17782">
    <property type="entry name" value="WHD_DprA"/>
    <property type="match status" value="1"/>
</dbReference>
<dbReference type="InterPro" id="IPR041614">
    <property type="entry name" value="DprA_WH"/>
</dbReference>
<dbReference type="Pfam" id="PF02481">
    <property type="entry name" value="DNA_processg_A"/>
    <property type="match status" value="1"/>
</dbReference>
<dbReference type="InterPro" id="IPR003488">
    <property type="entry name" value="DprA"/>
</dbReference>
<dbReference type="RefSeq" id="WP_174560314.1">
    <property type="nucleotide sequence ID" value="NZ_CADDTS010000042.1"/>
</dbReference>
<dbReference type="Gene3D" id="3.40.50.450">
    <property type="match status" value="1"/>
</dbReference>
<evidence type="ECO:0000259" key="3">
    <source>
        <dbReference type="Pfam" id="PF17782"/>
    </source>
</evidence>
<evidence type="ECO:0008006" key="6">
    <source>
        <dbReference type="Google" id="ProtNLM"/>
    </source>
</evidence>
<dbReference type="AlphaFoldDB" id="A0A811GD91"/>
<organism evidence="4 5">
    <name type="scientific">Acinetobacter bouvetii</name>
    <dbReference type="NCBI Taxonomy" id="202951"/>
    <lineage>
        <taxon>Bacteria</taxon>
        <taxon>Pseudomonadati</taxon>
        <taxon>Pseudomonadota</taxon>
        <taxon>Gammaproteobacteria</taxon>
        <taxon>Moraxellales</taxon>
        <taxon>Moraxellaceae</taxon>
        <taxon>Acinetobacter</taxon>
    </lineage>
</organism>
<dbReference type="SUPFAM" id="SSF102405">
    <property type="entry name" value="MCP/YpsA-like"/>
    <property type="match status" value="1"/>
</dbReference>
<dbReference type="InterPro" id="IPR036388">
    <property type="entry name" value="WH-like_DNA-bd_sf"/>
</dbReference>
<name>A0A811GD91_9GAMM</name>